<evidence type="ECO:0000313" key="1">
    <source>
        <dbReference type="EMBL" id="GAL07380.1"/>
    </source>
</evidence>
<sequence length="50" mass="5441">MDALEHVVPRIDMRPQGCVAQLPNIGTARSCKWTLTSHQPDGPLTMASPI</sequence>
<evidence type="ECO:0000313" key="2">
    <source>
        <dbReference type="Proteomes" id="UP000029227"/>
    </source>
</evidence>
<dbReference type="AlphaFoldDB" id="A0A090QW03"/>
<organism evidence="1 2">
    <name type="scientific">Photobacterium aphoticum</name>
    <dbReference type="NCBI Taxonomy" id="754436"/>
    <lineage>
        <taxon>Bacteria</taxon>
        <taxon>Pseudomonadati</taxon>
        <taxon>Pseudomonadota</taxon>
        <taxon>Gammaproteobacteria</taxon>
        <taxon>Vibrionales</taxon>
        <taxon>Vibrionaceae</taxon>
        <taxon>Photobacterium</taxon>
    </lineage>
</organism>
<dbReference type="Proteomes" id="UP000029227">
    <property type="component" value="Unassembled WGS sequence"/>
</dbReference>
<accession>A0A090QW03</accession>
<dbReference type="EMBL" id="BBMN01000016">
    <property type="protein sequence ID" value="GAL07380.1"/>
    <property type="molecule type" value="Genomic_DNA"/>
</dbReference>
<proteinExistence type="predicted"/>
<protein>
    <submittedName>
        <fullName evidence="1">Uncharacterized protein</fullName>
    </submittedName>
</protein>
<gene>
    <name evidence="1" type="ORF">JCM19237_3319</name>
</gene>
<name>A0A090QW03_9GAMM</name>
<comment type="caution">
    <text evidence="1">The sequence shown here is derived from an EMBL/GenBank/DDBJ whole genome shotgun (WGS) entry which is preliminary data.</text>
</comment>
<dbReference type="STRING" id="754436.JCM19237_3319"/>
<reference evidence="1 2" key="1">
    <citation type="journal article" date="2014" name="Genome Announc.">
        <title>Draft Genome Sequences of Two Vibrionaceae Species, Vibrio ponticus C121 and Photobacterium aphoticum C119, Isolated as Coral Reef Microbiota.</title>
        <authorList>
            <person name="Al-saari N."/>
            <person name="Meirelles P.M."/>
            <person name="Mino S."/>
            <person name="Suda W."/>
            <person name="Oshima K."/>
            <person name="Hattori M."/>
            <person name="Ohkuma M."/>
            <person name="Thompson F.L."/>
            <person name="Gomez-Gil B."/>
            <person name="Sawabe T."/>
            <person name="Sawabe T."/>
        </authorList>
    </citation>
    <scope>NUCLEOTIDE SEQUENCE [LARGE SCALE GENOMIC DNA]</scope>
    <source>
        <strain evidence="1 2">JCM 19237</strain>
    </source>
</reference>